<reference evidence="3 4" key="1">
    <citation type="submission" date="2018-06" db="EMBL/GenBank/DDBJ databases">
        <authorList>
            <consortium name="Pathogen Informatics"/>
            <person name="Doyle S."/>
        </authorList>
    </citation>
    <scope>NUCLEOTIDE SEQUENCE [LARGE SCALE GENOMIC DNA]</scope>
    <source>
        <strain evidence="3 4">NCTC12119</strain>
    </source>
</reference>
<keyword evidence="2" id="KW-0732">Signal</keyword>
<feature type="region of interest" description="Disordered" evidence="1">
    <location>
        <begin position="54"/>
        <end position="82"/>
    </location>
</feature>
<feature type="chain" id="PRO_5016946817" evidence="2">
    <location>
        <begin position="27"/>
        <end position="409"/>
    </location>
</feature>
<feature type="signal peptide" evidence="2">
    <location>
        <begin position="1"/>
        <end position="26"/>
    </location>
</feature>
<protein>
    <submittedName>
        <fullName evidence="3">TraK protein</fullName>
    </submittedName>
</protein>
<proteinExistence type="predicted"/>
<organism evidence="3 4">
    <name type="scientific">Buttiauxella agrestis</name>
    <dbReference type="NCBI Taxonomy" id="82977"/>
    <lineage>
        <taxon>Bacteria</taxon>
        <taxon>Pseudomonadati</taxon>
        <taxon>Pseudomonadota</taxon>
        <taxon>Gammaproteobacteria</taxon>
        <taxon>Enterobacterales</taxon>
        <taxon>Enterobacteriaceae</taxon>
        <taxon>Buttiauxella</taxon>
    </lineage>
</organism>
<evidence type="ECO:0000256" key="1">
    <source>
        <dbReference type="SAM" id="MobiDB-lite"/>
    </source>
</evidence>
<accession>A0A381KQC8</accession>
<dbReference type="EMBL" id="UIGI01000002">
    <property type="protein sequence ID" value="SUY92811.1"/>
    <property type="molecule type" value="Genomic_DNA"/>
</dbReference>
<evidence type="ECO:0000313" key="4">
    <source>
        <dbReference type="Proteomes" id="UP000255528"/>
    </source>
</evidence>
<feature type="compositionally biased region" description="Polar residues" evidence="1">
    <location>
        <begin position="54"/>
        <end position="70"/>
    </location>
</feature>
<dbReference type="AlphaFoldDB" id="A0A381KQC8"/>
<name>A0A381KQC8_9ENTR</name>
<evidence type="ECO:0000313" key="3">
    <source>
        <dbReference type="EMBL" id="SUY92811.1"/>
    </source>
</evidence>
<dbReference type="RefSeq" id="WP_115632050.1">
    <property type="nucleotide sequence ID" value="NZ_UIGI01000002.1"/>
</dbReference>
<evidence type="ECO:0000256" key="2">
    <source>
        <dbReference type="SAM" id="SignalP"/>
    </source>
</evidence>
<sequence>MKNLRDFKVKSMAMLLSLGIVHSVYAEDYQLPAAVNNPVAIPVGADSVQKVAQSAMASESPTTNKPTTALPQVPLSGASSSSPAVNAITDALNKNPTLPGYDAQIASGNFDEYGRGRTDGAAGAPQKAQTAAPSKTDVLFTEAKSRYQEVQKVNVPPGGNIVLPVSKGLQNRISTTFKNASVSTSTPEQDASIFVDGGDVYITTNIAKPIGIMLSEDNVPESTYNLTLIPLDVPGAMISVNTSLSPQMQAKREKSIDAQQYQEMLERSQQEEMSPSDPRQDDHKQRIMDLLTPVALGEVPSGFSLQTERLSRIPASEQAPCKFNMYAKLGQRLVGSRELIDIVLVKNDKPYGQVVADQQCLTEGVIASALFDKAFLQPGEETELYIVRDKLFQERKARVTTRPSLINSK</sequence>
<dbReference type="Proteomes" id="UP000255528">
    <property type="component" value="Unassembled WGS sequence"/>
</dbReference>
<gene>
    <name evidence="3" type="ORF">NCTC12119_04840</name>
</gene>